<evidence type="ECO:0000313" key="2">
    <source>
        <dbReference type="EMBL" id="CAD21187.1"/>
    </source>
</evidence>
<reference evidence="2" key="1">
    <citation type="submission" date="2002-01" db="EMBL/GenBank/DDBJ databases">
        <authorList>
            <person name="Schulte U."/>
            <person name="Aign V."/>
            <person name="Hoheisel J."/>
            <person name="Brandt P."/>
            <person name="Fartmann B."/>
            <person name="Holland R."/>
            <person name="Nyakatura G."/>
            <person name="Mewes H.W."/>
            <person name="Mannhaupt G."/>
        </authorList>
    </citation>
    <scope>NUCLEOTIDE SEQUENCE</scope>
</reference>
<accession>Q8X039</accession>
<proteinExistence type="predicted"/>
<gene>
    <name evidence="2" type="primary">B1K11.200</name>
</gene>
<organism evidence="2">
    <name type="scientific">Neurospora crassa</name>
    <dbReference type="NCBI Taxonomy" id="5141"/>
    <lineage>
        <taxon>Eukaryota</taxon>
        <taxon>Fungi</taxon>
        <taxon>Dikarya</taxon>
        <taxon>Ascomycota</taxon>
        <taxon>Pezizomycotina</taxon>
        <taxon>Sordariomycetes</taxon>
        <taxon>Sordariomycetidae</taxon>
        <taxon>Sordariales</taxon>
        <taxon>Sordariaceae</taxon>
        <taxon>Neurospora</taxon>
    </lineage>
</organism>
<dbReference type="AlphaFoldDB" id="Q8X039"/>
<feature type="region of interest" description="Disordered" evidence="1">
    <location>
        <begin position="182"/>
        <end position="225"/>
    </location>
</feature>
<name>Q8X039_NEUCS</name>
<dbReference type="EMBL" id="AL669998">
    <property type="protein sequence ID" value="CAD21187.1"/>
    <property type="molecule type" value="Genomic_DNA"/>
</dbReference>
<protein>
    <submittedName>
        <fullName evidence="2">Uncharacterized protein B1K11.200</fullName>
    </submittedName>
</protein>
<sequence>MAVSSGVSDDKIRGITARLAQGGCVKGCALLWHSDTDDTFTNVVTVNAHALSIKLGYTATLQGARKLSFHFVSADRPFRCSPWLPIRGLVAPPSSHALADVTDSGSREMRATAMTDAAPGTQTLGHPSPIPDFFMKLGPNNTPTGPDGGCGGGCCREAKCRIFFSPFPFPASLPSSSALTATVPERQGPRRNKNRVAAKQGGDGDGGANNIKQRKRYGEKKGGQSVCKTALPLAPPTHRQCTDSSMRLSTVIRPKHCCSRSAVPTPVFSH</sequence>
<reference evidence="2" key="2">
    <citation type="submission" date="2002-01" db="EMBL/GenBank/DDBJ databases">
        <authorList>
            <person name="German Neurospora genome project"/>
        </authorList>
    </citation>
    <scope>NUCLEOTIDE SEQUENCE</scope>
</reference>
<evidence type="ECO:0000256" key="1">
    <source>
        <dbReference type="SAM" id="MobiDB-lite"/>
    </source>
</evidence>